<dbReference type="eggNOG" id="COG3475">
    <property type="taxonomic scope" value="Bacteria"/>
</dbReference>
<reference evidence="3 4" key="2">
    <citation type="submission" date="2007-04" db="EMBL/GenBank/DDBJ databases">
        <title>Draft genome sequence of Dorea longicatena (DSM 13814).</title>
        <authorList>
            <person name="Sudarsanam P."/>
            <person name="Ley R."/>
            <person name="Guruge J."/>
            <person name="Turnbaugh P.J."/>
            <person name="Mahowald M."/>
            <person name="Liep D."/>
            <person name="Gordon J."/>
        </authorList>
    </citation>
    <scope>NUCLEOTIDE SEQUENCE [LARGE SCALE GENOMIC DNA]</scope>
    <source>
        <strain evidence="3 4">DSM 13814</strain>
    </source>
</reference>
<dbReference type="InterPro" id="IPR007074">
    <property type="entry name" value="LicD/FKTN/FKRP_NTP_transf"/>
</dbReference>
<dbReference type="PANTHER" id="PTHR43404">
    <property type="entry name" value="LIPOPOLYSACCHARIDE CHOLINEPHOSPHOTRANSFERASE LICD"/>
    <property type="match status" value="1"/>
</dbReference>
<gene>
    <name evidence="3" type="ORF">DORLON_01723</name>
</gene>
<dbReference type="Proteomes" id="UP000004016">
    <property type="component" value="Unassembled WGS sequence"/>
</dbReference>
<accession>A6BHE7</accession>
<reference evidence="3 4" key="1">
    <citation type="submission" date="2007-03" db="EMBL/GenBank/DDBJ databases">
        <authorList>
            <person name="Fulton L."/>
            <person name="Clifton S."/>
            <person name="Fulton B."/>
            <person name="Xu J."/>
            <person name="Minx P."/>
            <person name="Pepin K.H."/>
            <person name="Johnson M."/>
            <person name="Thiruvilangam P."/>
            <person name="Bhonagiri V."/>
            <person name="Nash W.E."/>
            <person name="Mardis E.R."/>
            <person name="Wilson R.K."/>
        </authorList>
    </citation>
    <scope>NUCLEOTIDE SEQUENCE [LARGE SCALE GENOMIC DNA]</scope>
    <source>
        <strain evidence="3 4">DSM 13814</strain>
    </source>
</reference>
<keyword evidence="1" id="KW-1133">Transmembrane helix</keyword>
<dbReference type="InterPro" id="IPR052942">
    <property type="entry name" value="LPS_cholinephosphotransferase"/>
</dbReference>
<sequence length="293" mass="34748">MKKKKQFKEYDDFTLKRIQEVELEILKDFMDICDRHGLDYFGIAGTGIGALRHHGFIPWDDDIDVAMPRDDFEKLLPLVEKEMGDKYLIMNAERYPNYPLMTTRMTMRGTKFKEEALKNIDAPLGIFLDLYPLDKVSDNPKEARRQARDAWFWSKILILRSIPFPMLGFSGWKAKIIHAICGLAHLVLSILHVPKTWIYKKAYEAETRSNHYTKTKNLDFFCDTTPYMNLYAVKDIYPLRKLPFEDVELNFPYNLHNNLTGMYGDYMQLPPEEKRKNHYPYELEFFKEMKEND</sequence>
<dbReference type="RefSeq" id="WP_006428601.1">
    <property type="nucleotide sequence ID" value="NZ_DS264416.1"/>
</dbReference>
<proteinExistence type="predicted"/>
<feature type="domain" description="LicD/FKTN/FKRP nucleotidyltransferase" evidence="2">
    <location>
        <begin position="33"/>
        <end position="264"/>
    </location>
</feature>
<evidence type="ECO:0000313" key="3">
    <source>
        <dbReference type="EMBL" id="EDM62907.1"/>
    </source>
</evidence>
<evidence type="ECO:0000259" key="2">
    <source>
        <dbReference type="Pfam" id="PF04991"/>
    </source>
</evidence>
<evidence type="ECO:0000256" key="1">
    <source>
        <dbReference type="SAM" id="Phobius"/>
    </source>
</evidence>
<name>A6BHE7_9FIRM</name>
<keyword evidence="1" id="KW-0812">Transmembrane</keyword>
<dbReference type="EMBL" id="AAXB02000008">
    <property type="protein sequence ID" value="EDM62907.1"/>
    <property type="molecule type" value="Genomic_DNA"/>
</dbReference>
<dbReference type="AlphaFoldDB" id="A6BHE7"/>
<dbReference type="GO" id="GO:0009100">
    <property type="term" value="P:glycoprotein metabolic process"/>
    <property type="evidence" value="ECO:0007669"/>
    <property type="project" value="UniProtKB-ARBA"/>
</dbReference>
<dbReference type="Pfam" id="PF04991">
    <property type="entry name" value="LicD"/>
    <property type="match status" value="1"/>
</dbReference>
<feature type="transmembrane region" description="Helical" evidence="1">
    <location>
        <begin position="150"/>
        <end position="170"/>
    </location>
</feature>
<organism evidence="3 4">
    <name type="scientific">Dorea longicatena DSM 13814</name>
    <dbReference type="NCBI Taxonomy" id="411462"/>
    <lineage>
        <taxon>Bacteria</taxon>
        <taxon>Bacillati</taxon>
        <taxon>Bacillota</taxon>
        <taxon>Clostridia</taxon>
        <taxon>Lachnospirales</taxon>
        <taxon>Lachnospiraceae</taxon>
        <taxon>Dorea</taxon>
    </lineage>
</organism>
<dbReference type="GeneID" id="93136349"/>
<dbReference type="HOGENOM" id="CLU_075543_0_0_9"/>
<protein>
    <submittedName>
        <fullName evidence="3">LICD family protein</fullName>
    </submittedName>
</protein>
<comment type="caution">
    <text evidence="3">The sequence shown here is derived from an EMBL/GenBank/DDBJ whole genome shotgun (WGS) entry which is preliminary data.</text>
</comment>
<evidence type="ECO:0000313" key="4">
    <source>
        <dbReference type="Proteomes" id="UP000004016"/>
    </source>
</evidence>
<feature type="transmembrane region" description="Helical" evidence="1">
    <location>
        <begin position="176"/>
        <end position="193"/>
    </location>
</feature>
<keyword evidence="1" id="KW-0472">Membrane</keyword>
<dbReference type="PANTHER" id="PTHR43404:SF2">
    <property type="entry name" value="LIPOPOLYSACCHARIDE CHOLINEPHOSPHOTRANSFERASE LICD"/>
    <property type="match status" value="1"/>
</dbReference>